<dbReference type="NCBIfam" id="TIGR01552">
    <property type="entry name" value="phd_fam"/>
    <property type="match status" value="1"/>
</dbReference>
<dbReference type="EMBL" id="CAEZWR010000045">
    <property type="protein sequence ID" value="CAB4660837.1"/>
    <property type="molecule type" value="Genomic_DNA"/>
</dbReference>
<sequence>MTIRDLRNNGGEILDAVMRGEGMTVTRQGRAIAELRPLRKPGVRVETLERVFKGCPTYKYEDLLADMDEFMDLSL</sequence>
<reference evidence="2" key="1">
    <citation type="submission" date="2020-05" db="EMBL/GenBank/DDBJ databases">
        <authorList>
            <person name="Chiriac C."/>
            <person name="Salcher M."/>
            <person name="Ghai R."/>
            <person name="Kavagutti S V."/>
        </authorList>
    </citation>
    <scope>NUCLEOTIDE SEQUENCE</scope>
</reference>
<protein>
    <submittedName>
        <fullName evidence="2">Unannotated protein</fullName>
    </submittedName>
</protein>
<evidence type="ECO:0000313" key="3">
    <source>
        <dbReference type="EMBL" id="CAB4660837.1"/>
    </source>
</evidence>
<gene>
    <name evidence="2" type="ORF">UFOPK1908_01441</name>
    <name evidence="3" type="ORF">UFOPK2282_00530</name>
</gene>
<dbReference type="InterPro" id="IPR036165">
    <property type="entry name" value="YefM-like_sf"/>
</dbReference>
<name>A0A6J6J1M0_9ZZZZ</name>
<dbReference type="Gene3D" id="3.40.1620.10">
    <property type="entry name" value="YefM-like domain"/>
    <property type="match status" value="1"/>
</dbReference>
<dbReference type="SUPFAM" id="SSF143120">
    <property type="entry name" value="YefM-like"/>
    <property type="match status" value="1"/>
</dbReference>
<comment type="similarity">
    <text evidence="1">Belongs to the phD/YefM antitoxin family.</text>
</comment>
<dbReference type="EMBL" id="CAEZVB010000104">
    <property type="protein sequence ID" value="CAB4630686.1"/>
    <property type="molecule type" value="Genomic_DNA"/>
</dbReference>
<evidence type="ECO:0000256" key="1">
    <source>
        <dbReference type="ARBA" id="ARBA00009981"/>
    </source>
</evidence>
<proteinExistence type="inferred from homology"/>
<dbReference type="AlphaFoldDB" id="A0A6J6J1M0"/>
<organism evidence="2">
    <name type="scientific">freshwater metagenome</name>
    <dbReference type="NCBI Taxonomy" id="449393"/>
    <lineage>
        <taxon>unclassified sequences</taxon>
        <taxon>metagenomes</taxon>
        <taxon>ecological metagenomes</taxon>
    </lineage>
</organism>
<evidence type="ECO:0000313" key="2">
    <source>
        <dbReference type="EMBL" id="CAB4630686.1"/>
    </source>
</evidence>
<accession>A0A6J6J1M0</accession>